<dbReference type="EMBL" id="JXXV01000008">
    <property type="protein sequence ID" value="KJY84376.1"/>
    <property type="molecule type" value="Genomic_DNA"/>
</dbReference>
<evidence type="ECO:0000256" key="3">
    <source>
        <dbReference type="ARBA" id="ARBA00022448"/>
    </source>
</evidence>
<feature type="chain" id="PRO_5002473132" evidence="6">
    <location>
        <begin position="28"/>
        <end position="309"/>
    </location>
</feature>
<dbReference type="PROSITE" id="PS50983">
    <property type="entry name" value="FE_B12_PBP"/>
    <property type="match status" value="1"/>
</dbReference>
<evidence type="ECO:0000259" key="7">
    <source>
        <dbReference type="PROSITE" id="PS50983"/>
    </source>
</evidence>
<dbReference type="GO" id="GO:0030288">
    <property type="term" value="C:outer membrane-bounded periplasmic space"/>
    <property type="evidence" value="ECO:0007669"/>
    <property type="project" value="TreeGrafter"/>
</dbReference>
<feature type="signal peptide" evidence="6">
    <location>
        <begin position="1"/>
        <end position="27"/>
    </location>
</feature>
<organism evidence="8 9">
    <name type="scientific">Vibrio galatheae</name>
    <dbReference type="NCBI Taxonomy" id="579748"/>
    <lineage>
        <taxon>Bacteria</taxon>
        <taxon>Pseudomonadati</taxon>
        <taxon>Pseudomonadota</taxon>
        <taxon>Gammaproteobacteria</taxon>
        <taxon>Vibrionales</taxon>
        <taxon>Vibrionaceae</taxon>
        <taxon>Vibrio</taxon>
    </lineage>
</organism>
<evidence type="ECO:0000256" key="2">
    <source>
        <dbReference type="ARBA" id="ARBA00008814"/>
    </source>
</evidence>
<dbReference type="InterPro" id="IPR002491">
    <property type="entry name" value="ABC_transptr_periplasmic_BD"/>
</dbReference>
<reference evidence="8 9" key="1">
    <citation type="journal article" date="2015" name="BMC Genomics">
        <title>Genome mining reveals unlocked bioactive potential of marine Gram-negative bacteria.</title>
        <authorList>
            <person name="Machado H."/>
            <person name="Sonnenschein E.C."/>
            <person name="Melchiorsen J."/>
            <person name="Gram L."/>
        </authorList>
    </citation>
    <scope>NUCLEOTIDE SEQUENCE [LARGE SCALE GENOMIC DNA]</scope>
    <source>
        <strain evidence="8 9">S2757</strain>
    </source>
</reference>
<feature type="domain" description="Fe/B12 periplasmic-binding" evidence="7">
    <location>
        <begin position="46"/>
        <end position="309"/>
    </location>
</feature>
<dbReference type="PANTHER" id="PTHR30532">
    <property type="entry name" value="IRON III DICITRATE-BINDING PERIPLASMIC PROTEIN"/>
    <property type="match status" value="1"/>
</dbReference>
<evidence type="ECO:0000256" key="1">
    <source>
        <dbReference type="ARBA" id="ARBA00004196"/>
    </source>
</evidence>
<dbReference type="Gene3D" id="3.40.50.1980">
    <property type="entry name" value="Nitrogenase molybdenum iron protein domain"/>
    <property type="match status" value="2"/>
</dbReference>
<dbReference type="CDD" id="cd01146">
    <property type="entry name" value="FhuD"/>
    <property type="match status" value="1"/>
</dbReference>
<accession>A0A0F4NQK1</accession>
<keyword evidence="4" id="KW-0410">Iron transport</keyword>
<dbReference type="OrthoDB" id="6160519at2"/>
<keyword evidence="4" id="KW-0406">Ion transport</keyword>
<comment type="similarity">
    <text evidence="2">Belongs to the bacterial solute-binding protein 8 family.</text>
</comment>
<dbReference type="Pfam" id="PF01497">
    <property type="entry name" value="Peripla_BP_2"/>
    <property type="match status" value="1"/>
</dbReference>
<dbReference type="STRING" id="579748.TW81_04115"/>
<dbReference type="PANTHER" id="PTHR30532:SF1">
    <property type="entry name" value="IRON(3+)-HYDROXAMATE-BINDING PROTEIN FHUD"/>
    <property type="match status" value="1"/>
</dbReference>
<sequence>MRIVIRNTLLWLNVLMCLVLFSTIAHAAIEIQDTYGTHRFEQAPERVVALNWDVLEQVLALEVIPVAAPNLTGYRTWVVNPLAPDSIEDIGTRSEPNLEKIANLKPDVILAASPQRDLIPLLKQIAPVIYLPNFSENEAAAETAIKHFRTLGKLFNKQSLAEQKLAQLDASLAHMRKQIAQSYSQPLSVLVIRFSTPNTVFLATENSTTHYVVEQLGLTNPISVSARAWGIKQERINRLQDLSDSYVLYVLPFPQESKLKDSPLWQAMPFVKRKQVNSVRTVWAYGGAMSLHYTAQAITDSLIELAATQ</sequence>
<dbReference type="RefSeq" id="WP_045954468.1">
    <property type="nucleotide sequence ID" value="NZ_JXXV01000008.1"/>
</dbReference>
<gene>
    <name evidence="8" type="ORF">TW81_04115</name>
</gene>
<proteinExistence type="inferred from homology"/>
<keyword evidence="5 6" id="KW-0732">Signal</keyword>
<dbReference type="GO" id="GO:1901678">
    <property type="term" value="P:iron coordination entity transport"/>
    <property type="evidence" value="ECO:0007669"/>
    <property type="project" value="UniProtKB-ARBA"/>
</dbReference>
<evidence type="ECO:0000256" key="4">
    <source>
        <dbReference type="ARBA" id="ARBA00022496"/>
    </source>
</evidence>
<dbReference type="InterPro" id="IPR051313">
    <property type="entry name" value="Bact_iron-sidero_bind"/>
</dbReference>
<dbReference type="PATRIC" id="fig|579748.3.peg.848"/>
<dbReference type="SUPFAM" id="SSF53807">
    <property type="entry name" value="Helical backbone' metal receptor"/>
    <property type="match status" value="1"/>
</dbReference>
<protein>
    <submittedName>
        <fullName evidence="8">Iron-hydroxamate ABC transporter substrate-binding protein</fullName>
    </submittedName>
</protein>
<keyword evidence="3" id="KW-0813">Transport</keyword>
<evidence type="ECO:0000256" key="6">
    <source>
        <dbReference type="SAM" id="SignalP"/>
    </source>
</evidence>
<evidence type="ECO:0000313" key="9">
    <source>
        <dbReference type="Proteomes" id="UP000033673"/>
    </source>
</evidence>
<keyword evidence="9" id="KW-1185">Reference proteome</keyword>
<evidence type="ECO:0000313" key="8">
    <source>
        <dbReference type="EMBL" id="KJY84376.1"/>
    </source>
</evidence>
<comment type="caution">
    <text evidence="8">The sequence shown here is derived from an EMBL/GenBank/DDBJ whole genome shotgun (WGS) entry which is preliminary data.</text>
</comment>
<name>A0A0F4NQK1_9VIBR</name>
<dbReference type="PRINTS" id="PR01715">
    <property type="entry name" value="FERRIBNDNGPP"/>
</dbReference>
<keyword evidence="4" id="KW-0408">Iron</keyword>
<dbReference type="Proteomes" id="UP000033673">
    <property type="component" value="Unassembled WGS sequence"/>
</dbReference>
<comment type="subcellular location">
    <subcellularLocation>
        <location evidence="1">Cell envelope</location>
    </subcellularLocation>
</comment>
<dbReference type="AlphaFoldDB" id="A0A0F4NQK1"/>
<evidence type="ECO:0000256" key="5">
    <source>
        <dbReference type="ARBA" id="ARBA00022729"/>
    </source>
</evidence>